<sequence length="59" mass="6927">MQVGKSGNSLRFRQPDFLSPCSLLHRLTARGPWTNAEMNGQWLFSKYMIRRVPRIIINH</sequence>
<protein>
    <submittedName>
        <fullName evidence="1">Uncharacterized protein</fullName>
    </submittedName>
</protein>
<organism evidence="1 2">
    <name type="scientific">Tannerella forsythia</name>
    <name type="common">Bacteroides forsythus</name>
    <dbReference type="NCBI Taxonomy" id="28112"/>
    <lineage>
        <taxon>Bacteria</taxon>
        <taxon>Pseudomonadati</taxon>
        <taxon>Bacteroidota</taxon>
        <taxon>Bacteroidia</taxon>
        <taxon>Bacteroidales</taxon>
        <taxon>Tannerellaceae</taxon>
        <taxon>Tannerella</taxon>
    </lineage>
</organism>
<evidence type="ECO:0000313" key="2">
    <source>
        <dbReference type="Proteomes" id="UP000219259"/>
    </source>
</evidence>
<name>A0A2A6E854_TANFO</name>
<evidence type="ECO:0000313" key="1">
    <source>
        <dbReference type="EMBL" id="PDP43852.1"/>
    </source>
</evidence>
<comment type="caution">
    <text evidence="1">The sequence shown here is derived from an EMBL/GenBank/DDBJ whole genome shotgun (WGS) entry which is preliminary data.</text>
</comment>
<gene>
    <name evidence="1" type="ORF">CLI86_06420</name>
</gene>
<dbReference type="AlphaFoldDB" id="A0A2A6E854"/>
<dbReference type="EMBL" id="NSLJ01000013">
    <property type="protein sequence ID" value="PDP43852.1"/>
    <property type="molecule type" value="Genomic_DNA"/>
</dbReference>
<dbReference type="Proteomes" id="UP000219259">
    <property type="component" value="Unassembled WGS sequence"/>
</dbReference>
<accession>A0A2A6E854</accession>
<reference evidence="1 2" key="1">
    <citation type="submission" date="2017-09" db="EMBL/GenBank/DDBJ databases">
        <title>Phase variable restriction modification systems are present in the genome sequences of periodontal pathogens Prevotella intermedia, Tannerella forsythia and Porphyromonas gingivalis.</title>
        <authorList>
            <person name="Haigh R.D."/>
            <person name="Crawford L."/>
            <person name="Ralph J."/>
            <person name="Wanford J."/>
            <person name="Vartoukian S.R."/>
            <person name="Hijazib K."/>
            <person name="Wade W."/>
            <person name="Oggioni M.R."/>
        </authorList>
    </citation>
    <scope>NUCLEOTIDE SEQUENCE [LARGE SCALE GENOMIC DNA]</scope>
    <source>
        <strain evidence="1 2">WW11663</strain>
    </source>
</reference>
<proteinExistence type="predicted"/>